<dbReference type="InterPro" id="IPR040256">
    <property type="entry name" value="At4g02000-like"/>
</dbReference>
<dbReference type="STRING" id="4097.A0A1S3YN57"/>
<dbReference type="OrthoDB" id="1246856at2759"/>
<keyword evidence="1" id="KW-0862">Zinc</keyword>
<dbReference type="RefSeq" id="XP_016453437.1">
    <property type="nucleotide sequence ID" value="XM_016597951.1"/>
</dbReference>
<sequence length="359" mass="41840">MMELATKDHFHGIGKTQCLIGNIFSDRIFDTRYVECMVQRIWYCEVRVTRIRGNMFEFYFEKGDDCYRVLRAAPWTVQGGCLLILSPLFSDNIPSELMFWVQVHGLPTHYFTDQNAFKIGQYLGKYLYVDKGVWSNKFLRIRVRFDITNPLVSGFWLNSSWIRFKYEGLSQFCYKCGRIGHHESTCKFPPPPGNERFGPWLRVESLSLLKPTKTEDSITVVQNHSPKFKLIPSPKLQEWQKISPDQHLDNLETTPQKNDWARLTMNGVDSMIMMVNCVVITRRVAEANEVKGYGLLILMMVAYFFYLVIKFNVIIVQRSSFFQKSVGTKGNSMAEYSPVTQLKDLFILLMFCVTFLKFC</sequence>
<dbReference type="Pfam" id="PF14392">
    <property type="entry name" value="zf-CCHC_4"/>
    <property type="match status" value="1"/>
</dbReference>
<dbReference type="AlphaFoldDB" id="A0A1S3YN57"/>
<evidence type="ECO:0000313" key="4">
    <source>
        <dbReference type="RefSeq" id="XP_016453437.1"/>
    </source>
</evidence>
<keyword evidence="2" id="KW-0812">Transmembrane</keyword>
<gene>
    <name evidence="4" type="primary">LOC107777801</name>
</gene>
<evidence type="ECO:0000256" key="1">
    <source>
        <dbReference type="PROSITE-ProRule" id="PRU00047"/>
    </source>
</evidence>
<keyword evidence="2" id="KW-0472">Membrane</keyword>
<evidence type="ECO:0000259" key="3">
    <source>
        <dbReference type="PROSITE" id="PS50158"/>
    </source>
</evidence>
<accession>A0A1S3YN57</accession>
<feature type="domain" description="CCHC-type" evidence="3">
    <location>
        <begin position="173"/>
        <end position="187"/>
    </location>
</feature>
<dbReference type="OMA" id="ANCAMIS"/>
<dbReference type="InterPro" id="IPR001878">
    <property type="entry name" value="Znf_CCHC"/>
</dbReference>
<protein>
    <recommendedName>
        <fullName evidence="3">CCHC-type domain-containing protein</fullName>
    </recommendedName>
</protein>
<keyword evidence="2" id="KW-1133">Transmembrane helix</keyword>
<dbReference type="GO" id="GO:0008270">
    <property type="term" value="F:zinc ion binding"/>
    <property type="evidence" value="ECO:0007669"/>
    <property type="project" value="UniProtKB-KW"/>
</dbReference>
<evidence type="ECO:0000256" key="2">
    <source>
        <dbReference type="SAM" id="Phobius"/>
    </source>
</evidence>
<dbReference type="PANTHER" id="PTHR31286:SF178">
    <property type="entry name" value="DUF4283 DOMAIN-CONTAINING PROTEIN"/>
    <property type="match status" value="1"/>
</dbReference>
<dbReference type="GO" id="GO:0003676">
    <property type="term" value="F:nucleic acid binding"/>
    <property type="evidence" value="ECO:0007669"/>
    <property type="project" value="InterPro"/>
</dbReference>
<feature type="transmembrane region" description="Helical" evidence="2">
    <location>
        <begin position="293"/>
        <end position="316"/>
    </location>
</feature>
<dbReference type="KEGG" id="nta:107777801"/>
<dbReference type="InterPro" id="IPR025836">
    <property type="entry name" value="Zn_knuckle_CX2CX4HX4C"/>
</dbReference>
<proteinExistence type="predicted"/>
<keyword evidence="1" id="KW-0479">Metal-binding</keyword>
<organism evidence="4">
    <name type="scientific">Nicotiana tabacum</name>
    <name type="common">Common tobacco</name>
    <dbReference type="NCBI Taxonomy" id="4097"/>
    <lineage>
        <taxon>Eukaryota</taxon>
        <taxon>Viridiplantae</taxon>
        <taxon>Streptophyta</taxon>
        <taxon>Embryophyta</taxon>
        <taxon>Tracheophyta</taxon>
        <taxon>Spermatophyta</taxon>
        <taxon>Magnoliopsida</taxon>
        <taxon>eudicotyledons</taxon>
        <taxon>Gunneridae</taxon>
        <taxon>Pentapetalae</taxon>
        <taxon>asterids</taxon>
        <taxon>lamiids</taxon>
        <taxon>Solanales</taxon>
        <taxon>Solanaceae</taxon>
        <taxon>Nicotianoideae</taxon>
        <taxon>Nicotianeae</taxon>
        <taxon>Nicotiana</taxon>
    </lineage>
</organism>
<dbReference type="PaxDb" id="4097-A0A1S3YN57"/>
<reference evidence="4" key="1">
    <citation type="submission" date="2025-08" db="UniProtKB">
        <authorList>
            <consortium name="RefSeq"/>
        </authorList>
    </citation>
    <scope>IDENTIFICATION</scope>
</reference>
<dbReference type="PROSITE" id="PS50158">
    <property type="entry name" value="ZF_CCHC"/>
    <property type="match status" value="1"/>
</dbReference>
<keyword evidence="1" id="KW-0863">Zinc-finger</keyword>
<name>A0A1S3YN57_TOBAC</name>
<dbReference type="PANTHER" id="PTHR31286">
    <property type="entry name" value="GLYCINE-RICH CELL WALL STRUCTURAL PROTEIN 1.8-LIKE"/>
    <property type="match status" value="1"/>
</dbReference>